<feature type="transmembrane region" description="Helical" evidence="2">
    <location>
        <begin position="865"/>
        <end position="881"/>
    </location>
</feature>
<feature type="transmembrane region" description="Helical" evidence="2">
    <location>
        <begin position="812"/>
        <end position="828"/>
    </location>
</feature>
<feature type="transmembrane region" description="Helical" evidence="2">
    <location>
        <begin position="780"/>
        <end position="800"/>
    </location>
</feature>
<dbReference type="RefSeq" id="WP_116880878.1">
    <property type="nucleotide sequence ID" value="NZ_QURB01000004.1"/>
</dbReference>
<sequence length="1444" mass="163785">MRLLKWILYVSFLVASCSLAVAQNYTFKNFSHEEGMNLISILSVEESNDGYIWFGTDGAGLLRYDGADFNSLVEIQGRNNRHVNNITFHKDDILFSTRFRSIFSLNSQGLSAVPFETKLRGSKAINIHNGRYIVLQTSGVKMFKDSVLIHSKKGVKKEGDFRYYESSDLGDELLIFTSNSNFCIRNDSIMRLHEWLGVDELSVNNFVAAYQKNDSLYILDKYFYKTLSVPIDNVGSENIVVKTNNESVLKANEEVVKWDLKDSSIAFVTNQGRIMIYDIMTSKLKLITRESDVKITEPTDILIDRNNDIWVTSAVSGVYRVSQEPFTFSNRSEIYKEPHIVYVGKTNEGKKLISTKGKGTFIEKESKEDEYLNLKELVVSGLTVLDGVNIISTNKGVYKLMKGELELYEPLALFEGKSVSFIKNAYESLWFSVSGKGLSRMNLESNEVESVGGNGIFYNDAILNQDSSILYFITNKGIKQFDPITNKLEYFYSPENGDPVKGYVGNTAMDKFGTIWFSMDHGLFGIKSEDEIVKITAEKYLPSLLIYTLNADEFGDLIVGSNKGVTVIKISAEGNPLSSKTYNKENGFYGYETHMRASYHDEDGSVYLGTLGGLVTVRPEFFEKKRRLNKPIIASFKNKNIERFIDEDSVILIDSEDNSVLIEFKSVNTKSSFVTYKYRLLGGEEELSVWSEWSPEKEAVYNNLMAGNYVFEVKSSIEGESISETRTLPFNIDIPFYKNRWFIILITGLVVLLSILFLDRSSNFSKKNIILSRDVVADRSVAKSILAFGAFANTLGHIIVSRIDESIESHDLSAIIIGVIVLGLYLTLRFVDQKLNHARLYLTFGFLLLLGYNLAYVYISDIHPFYFLALILVTYIAPYTLEKLRSSVFVGLALGILSVAIIFFVDEAVFNRYVFLIGMAMIIFLMIYNSYLRNNSLEQLIFTSGVVNKGNALVIAFDKKGIISYSSENIEVLLGMKKSLKGQNILFLKEYQPTYNDMKSFSEVDLENNFSEGAIFVTPLITEGGEVAYYQWSCKQFSDELRVILGQDVTEKINLENYYELIVRNADDLIFQTDREGRFTFVNQKCCEVLDQSKVGLINSSFFKYVKPAFKNQLEDFFNEYLKENKKGGYQEFPVITATNELKWLGLNLTPMKKPGAKNVVTGFLGLARDITSTREANAIIKEQNKDITSSINYAKKIQFNMLPFHSDFERLFDEHCIFFQPKDIVSGDFFWLKDVGDKTVLVLSDCTGHGVPGSFMTLLGINILNQIVLESKIFDPGEILNQLDVRLAEVLPRDGANRLQDGMEAVVCVFDQHSNKVEYALAGGRFIITEKGSSNLEVIKGQIKHIGDVPFEKDFSYKTESLKLLSNQTLYLFSDGYPDQFGGDRNKKLTIKRFLSIMEETAQLNLDQQKKHLQKVFKDWIRDYPQTDDVTIIGVKGVKANKE</sequence>
<dbReference type="CDD" id="cd00130">
    <property type="entry name" value="PAS"/>
    <property type="match status" value="1"/>
</dbReference>
<dbReference type="InterPro" id="IPR052016">
    <property type="entry name" value="Bact_Sigma-Reg"/>
</dbReference>
<dbReference type="PROSITE" id="PS50112">
    <property type="entry name" value="PAS"/>
    <property type="match status" value="1"/>
</dbReference>
<dbReference type="Gene3D" id="3.30.450.20">
    <property type="entry name" value="PAS domain"/>
    <property type="match status" value="1"/>
</dbReference>
<feature type="transmembrane region" description="Helical" evidence="2">
    <location>
        <begin position="888"/>
        <end position="905"/>
    </location>
</feature>
<feature type="transmembrane region" description="Helical" evidence="2">
    <location>
        <begin position="741"/>
        <end position="759"/>
    </location>
</feature>
<evidence type="ECO:0000313" key="6">
    <source>
        <dbReference type="EMBL" id="RFC54475.1"/>
    </source>
</evidence>
<dbReference type="InterPro" id="IPR015943">
    <property type="entry name" value="WD40/YVTN_repeat-like_dom_sf"/>
</dbReference>
<dbReference type="Proteomes" id="UP000257127">
    <property type="component" value="Unassembled WGS sequence"/>
</dbReference>
<dbReference type="SUPFAM" id="SSF55785">
    <property type="entry name" value="PYP-like sensor domain (PAS domain)"/>
    <property type="match status" value="1"/>
</dbReference>
<dbReference type="PROSITE" id="PS50113">
    <property type="entry name" value="PAC"/>
    <property type="match status" value="1"/>
</dbReference>
<dbReference type="Gene3D" id="3.60.40.10">
    <property type="entry name" value="PPM-type phosphatase domain"/>
    <property type="match status" value="1"/>
</dbReference>
<keyword evidence="2" id="KW-0812">Transmembrane</keyword>
<keyword evidence="2" id="KW-0472">Membrane</keyword>
<reference evidence="6 7" key="1">
    <citation type="submission" date="2018-08" db="EMBL/GenBank/DDBJ databases">
        <title>The draft genome squence of Brumimicrobium sp. N62.</title>
        <authorList>
            <person name="Du Z.-J."/>
            <person name="Luo H.-R."/>
        </authorList>
    </citation>
    <scope>NUCLEOTIDE SEQUENCE [LARGE SCALE GENOMIC DNA]</scope>
    <source>
        <strain evidence="6 7">N62</strain>
    </source>
</reference>
<dbReference type="NCBIfam" id="TIGR00229">
    <property type="entry name" value="sensory_box"/>
    <property type="match status" value="1"/>
</dbReference>
<feature type="domain" description="PAS" evidence="4">
    <location>
        <begin position="1055"/>
        <end position="1125"/>
    </location>
</feature>
<dbReference type="InterPro" id="IPR013767">
    <property type="entry name" value="PAS_fold"/>
</dbReference>
<dbReference type="PANTHER" id="PTHR43156">
    <property type="entry name" value="STAGE II SPORULATION PROTEIN E-RELATED"/>
    <property type="match status" value="1"/>
</dbReference>
<dbReference type="PANTHER" id="PTHR43156:SF9">
    <property type="entry name" value="HAMP DOMAIN-CONTAINING PROTEIN"/>
    <property type="match status" value="1"/>
</dbReference>
<dbReference type="Pfam" id="PF00989">
    <property type="entry name" value="PAS"/>
    <property type="match status" value="1"/>
</dbReference>
<keyword evidence="7" id="KW-1185">Reference proteome</keyword>
<evidence type="ECO:0000256" key="3">
    <source>
        <dbReference type="SAM" id="SignalP"/>
    </source>
</evidence>
<gene>
    <name evidence="6" type="ORF">DXU93_08630</name>
</gene>
<accession>A0A3E1EY35</accession>
<dbReference type="InterPro" id="IPR000700">
    <property type="entry name" value="PAS-assoc_C"/>
</dbReference>
<dbReference type="EMBL" id="QURB01000004">
    <property type="protein sequence ID" value="RFC54475.1"/>
    <property type="molecule type" value="Genomic_DNA"/>
</dbReference>
<feature type="domain" description="PAC" evidence="5">
    <location>
        <begin position="1129"/>
        <end position="1183"/>
    </location>
</feature>
<comment type="caution">
    <text evidence="6">The sequence shown here is derived from an EMBL/GenBank/DDBJ whole genome shotgun (WGS) entry which is preliminary data.</text>
</comment>
<feature type="transmembrane region" description="Helical" evidence="2">
    <location>
        <begin position="911"/>
        <end position="931"/>
    </location>
</feature>
<evidence type="ECO:0000259" key="5">
    <source>
        <dbReference type="PROSITE" id="PS50113"/>
    </source>
</evidence>
<proteinExistence type="predicted"/>
<dbReference type="Gene3D" id="2.130.10.10">
    <property type="entry name" value="YVTN repeat-like/Quinoprotein amine dehydrogenase"/>
    <property type="match status" value="2"/>
</dbReference>
<dbReference type="GO" id="GO:0016791">
    <property type="term" value="F:phosphatase activity"/>
    <property type="evidence" value="ECO:0007669"/>
    <property type="project" value="TreeGrafter"/>
</dbReference>
<dbReference type="SMART" id="SM00091">
    <property type="entry name" value="PAS"/>
    <property type="match status" value="1"/>
</dbReference>
<evidence type="ECO:0000313" key="7">
    <source>
        <dbReference type="Proteomes" id="UP000257127"/>
    </source>
</evidence>
<dbReference type="Pfam" id="PF07228">
    <property type="entry name" value="SpoIIE"/>
    <property type="match status" value="1"/>
</dbReference>
<keyword evidence="3" id="KW-0732">Signal</keyword>
<dbReference type="SUPFAM" id="SSF63829">
    <property type="entry name" value="Calcium-dependent phosphotriesterase"/>
    <property type="match status" value="1"/>
</dbReference>
<evidence type="ECO:0000259" key="4">
    <source>
        <dbReference type="PROSITE" id="PS50112"/>
    </source>
</evidence>
<keyword evidence="1" id="KW-0378">Hydrolase</keyword>
<feature type="chain" id="PRO_5017687377" evidence="3">
    <location>
        <begin position="23"/>
        <end position="1444"/>
    </location>
</feature>
<dbReference type="InterPro" id="IPR000014">
    <property type="entry name" value="PAS"/>
</dbReference>
<dbReference type="InterPro" id="IPR035965">
    <property type="entry name" value="PAS-like_dom_sf"/>
</dbReference>
<dbReference type="InterPro" id="IPR001932">
    <property type="entry name" value="PPM-type_phosphatase-like_dom"/>
</dbReference>
<feature type="signal peptide" evidence="3">
    <location>
        <begin position="1"/>
        <end position="22"/>
    </location>
</feature>
<evidence type="ECO:0000256" key="2">
    <source>
        <dbReference type="SAM" id="Phobius"/>
    </source>
</evidence>
<keyword evidence="2" id="KW-1133">Transmembrane helix</keyword>
<dbReference type="Gene3D" id="2.60.40.10">
    <property type="entry name" value="Immunoglobulins"/>
    <property type="match status" value="1"/>
</dbReference>
<dbReference type="OrthoDB" id="9811889at2"/>
<feature type="transmembrane region" description="Helical" evidence="2">
    <location>
        <begin position="840"/>
        <end position="859"/>
    </location>
</feature>
<dbReference type="GO" id="GO:0006355">
    <property type="term" value="P:regulation of DNA-templated transcription"/>
    <property type="evidence" value="ECO:0007669"/>
    <property type="project" value="InterPro"/>
</dbReference>
<dbReference type="InterPro" id="IPR013783">
    <property type="entry name" value="Ig-like_fold"/>
</dbReference>
<evidence type="ECO:0000256" key="1">
    <source>
        <dbReference type="ARBA" id="ARBA00022801"/>
    </source>
</evidence>
<name>A0A3E1EY35_9FLAO</name>
<dbReference type="SUPFAM" id="SSF101898">
    <property type="entry name" value="NHL repeat"/>
    <property type="match status" value="1"/>
</dbReference>
<dbReference type="PROSITE" id="PS51257">
    <property type="entry name" value="PROKAR_LIPOPROTEIN"/>
    <property type="match status" value="1"/>
</dbReference>
<protein>
    <submittedName>
        <fullName evidence="6">PAS domain S-box protein</fullName>
    </submittedName>
</protein>
<organism evidence="6 7">
    <name type="scientific">Brumimicrobium aurantiacum</name>
    <dbReference type="NCBI Taxonomy" id="1737063"/>
    <lineage>
        <taxon>Bacteria</taxon>
        <taxon>Pseudomonadati</taxon>
        <taxon>Bacteroidota</taxon>
        <taxon>Flavobacteriia</taxon>
        <taxon>Flavobacteriales</taxon>
        <taxon>Crocinitomicaceae</taxon>
        <taxon>Brumimicrobium</taxon>
    </lineage>
</organism>
<dbReference type="InterPro" id="IPR036457">
    <property type="entry name" value="PPM-type-like_dom_sf"/>
</dbReference>